<dbReference type="AlphaFoldDB" id="A0A6L6PEI7"/>
<keyword evidence="2 5" id="KW-0533">Nickel</keyword>
<feature type="binding site" evidence="5 8">
    <location>
        <position position="246"/>
    </location>
    <ligand>
        <name>Ni(2+)</name>
        <dbReference type="ChEBI" id="CHEBI:49786"/>
        <label>2</label>
    </ligand>
</feature>
<dbReference type="InterPro" id="IPR017950">
    <property type="entry name" value="Urease_AS"/>
</dbReference>
<name>A0A6L6PEI7_9BURK</name>
<comment type="catalytic activity">
    <reaction evidence="5 11">
        <text>urea + 2 H2O + H(+) = hydrogencarbonate + 2 NH4(+)</text>
        <dbReference type="Rhea" id="RHEA:20557"/>
        <dbReference type="ChEBI" id="CHEBI:15377"/>
        <dbReference type="ChEBI" id="CHEBI:15378"/>
        <dbReference type="ChEBI" id="CHEBI:16199"/>
        <dbReference type="ChEBI" id="CHEBI:17544"/>
        <dbReference type="ChEBI" id="CHEBI:28938"/>
        <dbReference type="EC" id="3.5.1.5"/>
    </reaction>
</comment>
<dbReference type="SUPFAM" id="SSF51556">
    <property type="entry name" value="Metallo-dependent hydrolases"/>
    <property type="match status" value="1"/>
</dbReference>
<dbReference type="Gene3D" id="3.20.20.140">
    <property type="entry name" value="Metal-dependent hydrolases"/>
    <property type="match status" value="1"/>
</dbReference>
<evidence type="ECO:0000256" key="2">
    <source>
        <dbReference type="ARBA" id="ARBA00022596"/>
    </source>
</evidence>
<reference evidence="14 15" key="1">
    <citation type="submission" date="2019-11" db="EMBL/GenBank/DDBJ databases">
        <title>Type strains purchased from KCTC, JCM and DSMZ.</title>
        <authorList>
            <person name="Lu H."/>
        </authorList>
    </citation>
    <scope>NUCLEOTIDE SEQUENCE [LARGE SCALE GENOMIC DNA]</scope>
    <source>
        <strain evidence="14 15">KCTC 22382</strain>
    </source>
</reference>
<dbReference type="PROSITE" id="PS51368">
    <property type="entry name" value="UREASE_3"/>
    <property type="match status" value="1"/>
</dbReference>
<evidence type="ECO:0000256" key="3">
    <source>
        <dbReference type="ARBA" id="ARBA00022723"/>
    </source>
</evidence>
<evidence type="ECO:0000256" key="12">
    <source>
        <dbReference type="RuleBase" id="RU004158"/>
    </source>
</evidence>
<feature type="binding site" evidence="5 8">
    <location>
        <position position="360"/>
    </location>
    <ligand>
        <name>Ni(2+)</name>
        <dbReference type="ChEBI" id="CHEBI:49786"/>
        <label>1</label>
    </ligand>
</feature>
<feature type="modified residue" description="N6-carboxylysine" evidence="5 7">
    <location>
        <position position="217"/>
    </location>
</feature>
<sequence length="566" mass="60411">MATISRRAYAEMFGPTTGDRIRLADTELFIEIEKDYAIYGEEVKFGGGKVIRDGMGQSQRVAADVMDTVITNAVIVDHWGIVKADIGLKNGMIAAIGKAGNPDIQSHVTMAIGGATEIIAGEGMIVTAGGVDTHIHFICPQQIEEALMSGVTTMIGGGTGPSAGTSATTCTPGPWHLHSMLQAADAFPMNLGFLGKGNVSLPAPLEEQVRAGAIGLKLHEDWGSTPAAIDNCLTVADNMDIQVAIHSDTLNEGGYLADTLAAFKDRTIHTFHTEGAGGGHAPDIIAAVGESNVLPSSTNPTRPYTVNTLDEHLDMLMVCHHLDAAITEDVAFAESRIRRETIAAEDILHDIGAISMMSSDSQAMGRVGEVVMRTWQTAHKMKVQRGPLAPDTSRADNFRVKRYIAKYTINPAITHGIAHAVGSVEVGKIADLVLWKPAFFGVKPSTILKGGMIAAAQMGDPNASIPTPQPVHYRPMFGSYGGGLKKSFTFVSQAAYDAGIGDQLKLNKTLIVARGMRALRKSDMIHNALAPKMDVNPETYEVRANGELLVCEPASILPMAQRYFLF</sequence>
<dbReference type="Pfam" id="PF01979">
    <property type="entry name" value="Amidohydro_1"/>
    <property type="match status" value="1"/>
</dbReference>
<dbReference type="Pfam" id="PF00449">
    <property type="entry name" value="Urease_alpha"/>
    <property type="match status" value="1"/>
</dbReference>
<comment type="pathway">
    <text evidence="1 5">Nitrogen metabolism; urea degradation; CO(2) and NH(3) from urea (urease route): step 1/1.</text>
</comment>
<dbReference type="PROSITE" id="PS01120">
    <property type="entry name" value="UREASE_1"/>
    <property type="match status" value="1"/>
</dbReference>
<evidence type="ECO:0000256" key="1">
    <source>
        <dbReference type="ARBA" id="ARBA00004897"/>
    </source>
</evidence>
<evidence type="ECO:0000256" key="4">
    <source>
        <dbReference type="ARBA" id="ARBA00022801"/>
    </source>
</evidence>
<accession>A0A6L6PEI7</accession>
<feature type="binding site" evidence="5 10">
    <location>
        <position position="219"/>
    </location>
    <ligand>
        <name>substrate</name>
    </ligand>
</feature>
<dbReference type="EMBL" id="WNKY01000003">
    <property type="protein sequence ID" value="MTV37139.1"/>
    <property type="molecule type" value="Genomic_DNA"/>
</dbReference>
<evidence type="ECO:0000256" key="6">
    <source>
        <dbReference type="NCBIfam" id="TIGR01792"/>
    </source>
</evidence>
<dbReference type="GO" id="GO:0009039">
    <property type="term" value="F:urease activity"/>
    <property type="evidence" value="ECO:0007669"/>
    <property type="project" value="UniProtKB-UniRule"/>
</dbReference>
<dbReference type="UniPathway" id="UPA00258">
    <property type="reaction ID" value="UER00370"/>
</dbReference>
<dbReference type="GO" id="GO:0005737">
    <property type="term" value="C:cytoplasm"/>
    <property type="evidence" value="ECO:0007669"/>
    <property type="project" value="UniProtKB-SubCell"/>
</dbReference>
<dbReference type="InterPro" id="IPR017951">
    <property type="entry name" value="Urease_asu_c"/>
</dbReference>
<dbReference type="InterPro" id="IPR011059">
    <property type="entry name" value="Metal-dep_hydrolase_composite"/>
</dbReference>
<evidence type="ECO:0000313" key="14">
    <source>
        <dbReference type="EMBL" id="MTV37139.1"/>
    </source>
</evidence>
<dbReference type="Gene3D" id="2.30.40.10">
    <property type="entry name" value="Urease, subunit C, domain 1"/>
    <property type="match status" value="1"/>
</dbReference>
<feature type="domain" description="Urease" evidence="13">
    <location>
        <begin position="129"/>
        <end position="566"/>
    </location>
</feature>
<evidence type="ECO:0000256" key="11">
    <source>
        <dbReference type="RuleBase" id="RU000510"/>
    </source>
</evidence>
<dbReference type="HAMAP" id="MF_01953">
    <property type="entry name" value="Urease_alpha"/>
    <property type="match status" value="1"/>
</dbReference>
<feature type="binding site" evidence="5 8">
    <location>
        <position position="136"/>
    </location>
    <ligand>
        <name>Ni(2+)</name>
        <dbReference type="ChEBI" id="CHEBI:49786"/>
        <label>1</label>
    </ligand>
</feature>
<dbReference type="NCBIfam" id="TIGR01792">
    <property type="entry name" value="urease_alph"/>
    <property type="match status" value="1"/>
</dbReference>
<dbReference type="CDD" id="cd00375">
    <property type="entry name" value="Urease_alpha"/>
    <property type="match status" value="1"/>
</dbReference>
<dbReference type="InterPro" id="IPR032466">
    <property type="entry name" value="Metal_Hydrolase"/>
</dbReference>
<keyword evidence="4 5" id="KW-0378">Hydrolase</keyword>
<dbReference type="InterPro" id="IPR029754">
    <property type="entry name" value="Urease_Ni-bd"/>
</dbReference>
<dbReference type="SUPFAM" id="SSF51338">
    <property type="entry name" value="Composite domain of metallo-dependent hydrolases"/>
    <property type="match status" value="2"/>
</dbReference>
<comment type="caution">
    <text evidence="14">The sequence shown here is derived from an EMBL/GenBank/DDBJ whole genome shotgun (WGS) entry which is preliminary data.</text>
</comment>
<dbReference type="GO" id="GO:0043419">
    <property type="term" value="P:urea catabolic process"/>
    <property type="evidence" value="ECO:0007669"/>
    <property type="project" value="UniProtKB-UniRule"/>
</dbReference>
<dbReference type="PANTHER" id="PTHR43440">
    <property type="entry name" value="UREASE"/>
    <property type="match status" value="1"/>
</dbReference>
<dbReference type="Proteomes" id="UP000475582">
    <property type="component" value="Unassembled WGS sequence"/>
</dbReference>
<dbReference type="EC" id="3.5.1.5" evidence="5 6"/>
<dbReference type="RefSeq" id="WP_155462511.1">
    <property type="nucleotide sequence ID" value="NZ_WNKY01000003.1"/>
</dbReference>
<evidence type="ECO:0000313" key="15">
    <source>
        <dbReference type="Proteomes" id="UP000475582"/>
    </source>
</evidence>
<evidence type="ECO:0000256" key="9">
    <source>
        <dbReference type="PIRSR" id="PIRSR611612-52"/>
    </source>
</evidence>
<gene>
    <name evidence="5 14" type="primary">ureC</name>
    <name evidence="14" type="ORF">GM676_06035</name>
</gene>
<evidence type="ECO:0000256" key="10">
    <source>
        <dbReference type="PROSITE-ProRule" id="PRU00700"/>
    </source>
</evidence>
<evidence type="ECO:0000256" key="5">
    <source>
        <dbReference type="HAMAP-Rule" id="MF_01953"/>
    </source>
</evidence>
<comment type="similarity">
    <text evidence="5 12">Belongs to the metallo-dependent hydrolases superfamily. Urease alpha subunit family.</text>
</comment>
<dbReference type="PROSITE" id="PS00145">
    <property type="entry name" value="UREASE_2"/>
    <property type="match status" value="1"/>
</dbReference>
<dbReference type="InterPro" id="IPR011612">
    <property type="entry name" value="Urease_alpha_N_dom"/>
</dbReference>
<dbReference type="InterPro" id="IPR006680">
    <property type="entry name" value="Amidohydro-rel"/>
</dbReference>
<protein>
    <recommendedName>
        <fullName evidence="5 6">Urease subunit alpha</fullName>
        <ecNumber evidence="5 6">3.5.1.5</ecNumber>
    </recommendedName>
    <alternativeName>
        <fullName evidence="5">Urea amidohydrolase subunit alpha</fullName>
    </alternativeName>
</protein>
<comment type="subunit">
    <text evidence="5">Heterotrimer of UreA (gamma), UreB (beta) and UreC (alpha) subunits. Three heterotrimers associate to form the active enzyme.</text>
</comment>
<dbReference type="NCBIfam" id="NF009686">
    <property type="entry name" value="PRK13207.1"/>
    <property type="match status" value="1"/>
</dbReference>
<dbReference type="PRINTS" id="PR01752">
    <property type="entry name" value="UREASE"/>
</dbReference>
<keyword evidence="3 5" id="KW-0479">Metal-binding</keyword>
<feature type="binding site" evidence="5 8">
    <location>
        <position position="272"/>
    </location>
    <ligand>
        <name>Ni(2+)</name>
        <dbReference type="ChEBI" id="CHEBI:49786"/>
        <label>2</label>
    </ligand>
</feature>
<evidence type="ECO:0000259" key="13">
    <source>
        <dbReference type="PROSITE" id="PS51368"/>
    </source>
</evidence>
<feature type="binding site" description="via carbamate group" evidence="5 8">
    <location>
        <position position="217"/>
    </location>
    <ligand>
        <name>Ni(2+)</name>
        <dbReference type="ChEBI" id="CHEBI:49786"/>
        <label>2</label>
    </ligand>
</feature>
<evidence type="ECO:0000256" key="8">
    <source>
        <dbReference type="PIRSR" id="PIRSR611612-51"/>
    </source>
</evidence>
<dbReference type="InterPro" id="IPR050112">
    <property type="entry name" value="Urease_alpha_subunit"/>
</dbReference>
<feature type="binding site" description="via carbamate group" evidence="5 8">
    <location>
        <position position="217"/>
    </location>
    <ligand>
        <name>Ni(2+)</name>
        <dbReference type="ChEBI" id="CHEBI:49786"/>
        <label>1</label>
    </ligand>
</feature>
<dbReference type="NCBIfam" id="NF009685">
    <property type="entry name" value="PRK13206.1"/>
    <property type="match status" value="1"/>
</dbReference>
<dbReference type="PANTHER" id="PTHR43440:SF1">
    <property type="entry name" value="UREASE"/>
    <property type="match status" value="1"/>
</dbReference>
<dbReference type="InterPro" id="IPR005848">
    <property type="entry name" value="Urease_asu"/>
</dbReference>
<feature type="binding site" evidence="5 8">
    <location>
        <position position="134"/>
    </location>
    <ligand>
        <name>Ni(2+)</name>
        <dbReference type="ChEBI" id="CHEBI:49786"/>
        <label>1</label>
    </ligand>
</feature>
<keyword evidence="5 10" id="KW-0963">Cytoplasm</keyword>
<comment type="PTM">
    <text evidence="7">Carbamylation allows a single lysine to coordinate two nickel ions.</text>
</comment>
<proteinExistence type="inferred from homology"/>
<dbReference type="OrthoDB" id="9802793at2"/>
<organism evidence="14 15">
    <name type="scientific">Duganella radicis</name>
    <dbReference type="NCBI Taxonomy" id="551988"/>
    <lineage>
        <taxon>Bacteria</taxon>
        <taxon>Pseudomonadati</taxon>
        <taxon>Pseudomonadota</taxon>
        <taxon>Betaproteobacteria</taxon>
        <taxon>Burkholderiales</taxon>
        <taxon>Oxalobacteraceae</taxon>
        <taxon>Telluria group</taxon>
        <taxon>Duganella</taxon>
    </lineage>
</organism>
<feature type="active site" description="Proton donor" evidence="5 9">
    <location>
        <position position="320"/>
    </location>
</feature>
<keyword evidence="15" id="KW-1185">Reference proteome</keyword>
<comment type="subcellular location">
    <subcellularLocation>
        <location evidence="5 10">Cytoplasm</location>
    </subcellularLocation>
</comment>
<dbReference type="GO" id="GO:0016151">
    <property type="term" value="F:nickel cation binding"/>
    <property type="evidence" value="ECO:0007669"/>
    <property type="project" value="UniProtKB-UniRule"/>
</dbReference>
<comment type="cofactor">
    <cofactor evidence="5 8 11">
        <name>Ni cation</name>
        <dbReference type="ChEBI" id="CHEBI:25516"/>
    </cofactor>
    <text evidence="5 8 11">Binds 2 nickel ions per subunit.</text>
</comment>
<evidence type="ECO:0000256" key="7">
    <source>
        <dbReference type="PIRSR" id="PIRSR611612-50"/>
    </source>
</evidence>
<comment type="PTM">
    <text evidence="5">Carboxylation allows a single lysine to coordinate two nickel ions.</text>
</comment>